<comment type="caution">
    <text evidence="2">The sequence shown here is derived from an EMBL/GenBank/DDBJ whole genome shotgun (WGS) entry which is preliminary data.</text>
</comment>
<feature type="chain" id="PRO_5001630473" description="Secreted protein" evidence="1">
    <location>
        <begin position="42"/>
        <end position="151"/>
    </location>
</feature>
<dbReference type="RefSeq" id="WP_043784664.1">
    <property type="nucleotide sequence ID" value="NZ_JMQI01000055.1"/>
</dbReference>
<evidence type="ECO:0000256" key="1">
    <source>
        <dbReference type="SAM" id="SignalP"/>
    </source>
</evidence>
<organism evidence="2 3">
    <name type="scientific">Amycolatopsis rifamycinica</name>
    <dbReference type="NCBI Taxonomy" id="287986"/>
    <lineage>
        <taxon>Bacteria</taxon>
        <taxon>Bacillati</taxon>
        <taxon>Actinomycetota</taxon>
        <taxon>Actinomycetes</taxon>
        <taxon>Pseudonocardiales</taxon>
        <taxon>Pseudonocardiaceae</taxon>
        <taxon>Amycolatopsis</taxon>
    </lineage>
</organism>
<proteinExistence type="predicted"/>
<keyword evidence="3" id="KW-1185">Reference proteome</keyword>
<dbReference type="EMBL" id="JMQI01000055">
    <property type="protein sequence ID" value="KDN19237.1"/>
    <property type="molecule type" value="Genomic_DNA"/>
</dbReference>
<name>A0A066U079_9PSEU</name>
<dbReference type="AlphaFoldDB" id="A0A066U079"/>
<accession>A0A066U079</accession>
<evidence type="ECO:0000313" key="3">
    <source>
        <dbReference type="Proteomes" id="UP000027345"/>
    </source>
</evidence>
<protein>
    <recommendedName>
        <fullName evidence="4">Secreted protein</fullName>
    </recommendedName>
</protein>
<sequence>MSLQEKQNRKKQRNRLTRRGLALAGSGAVLATLMSATPAFAANGAGCTSIQSSTGLLCVGWDAQTTKYLNTIRGNFDSPLWGVGNPRIEVRVLDAQNKEMYKKERSWGGNRRSEWAEFEVTVLMPRDASRVCAVLFEGGGYMDMACSPVYT</sequence>
<dbReference type="OrthoDB" id="4284108at2"/>
<evidence type="ECO:0000313" key="2">
    <source>
        <dbReference type="EMBL" id="KDN19237.1"/>
    </source>
</evidence>
<dbReference type="Proteomes" id="UP000027345">
    <property type="component" value="Unassembled WGS sequence"/>
</dbReference>
<dbReference type="eggNOG" id="ENOG5032176">
    <property type="taxonomic scope" value="Bacteria"/>
</dbReference>
<reference evidence="2 3" key="1">
    <citation type="submission" date="2014-05" db="EMBL/GenBank/DDBJ databases">
        <title>Draft genome sequence of Amycolatopsis rifamycinica DSM 46095.</title>
        <authorList>
            <person name="Lal R."/>
            <person name="Saxena A."/>
            <person name="Kumari R."/>
            <person name="Mukherjee U."/>
            <person name="Singh P."/>
            <person name="Sangwan N."/>
            <person name="Mahato N.K."/>
        </authorList>
    </citation>
    <scope>NUCLEOTIDE SEQUENCE [LARGE SCALE GENOMIC DNA]</scope>
    <source>
        <strain evidence="2 3">DSM 46095</strain>
    </source>
</reference>
<gene>
    <name evidence="2" type="ORF">DV20_26655</name>
</gene>
<evidence type="ECO:0008006" key="4">
    <source>
        <dbReference type="Google" id="ProtNLM"/>
    </source>
</evidence>
<keyword evidence="1" id="KW-0732">Signal</keyword>
<feature type="signal peptide" evidence="1">
    <location>
        <begin position="1"/>
        <end position="41"/>
    </location>
</feature>